<dbReference type="Proteomes" id="UP001515500">
    <property type="component" value="Chromosome 7"/>
</dbReference>
<dbReference type="Pfam" id="PF00931">
    <property type="entry name" value="NB-ARC"/>
    <property type="match status" value="1"/>
</dbReference>
<dbReference type="SUPFAM" id="SSF52540">
    <property type="entry name" value="P-loop containing nucleoside triphosphate hydrolases"/>
    <property type="match status" value="1"/>
</dbReference>
<evidence type="ECO:0000256" key="4">
    <source>
        <dbReference type="ARBA" id="ARBA00022741"/>
    </source>
</evidence>
<sequence length="1142" mass="128194">MATGILSSIINLTEKLATPLRRYLTASSSSLQPPSIVEADLVELKRTLTKIEAVLGDAEKREVKDESVKLWLKELRDVAFAAEDLLDEFEYELLRIGVEAKAHKRNTHKRKQDDVTSPLVLILPSPLDEPSFRDRVATTVKEINARLDEIAKEKEALHLREEDASHRVEYKMRPMTSSYVDQSEVYGRDEACSLLVEHLLKNDGDEKTSVSVIPIVGMPGVGKTTLTQLIYNHSSVCENFELRAWVYVSQDFHVARLVKVLIESITKSLCSVDELDELQDCLKSLLQEKRFLIVLDDVWNEEQILWERLSSLLCSGVGGCRVIVTTRNESVAKIVQANMPVCRLNCLSDEDCWKIFRQQAFGGGEVDLDAFPAGLVETGKMIADKCKGLPLAAKVLGGLLRCETDQEVWTDVLESDLWDIDEAGDEILPAVKLSYQHLPVHLKRCFVYCSVFPKNFMFKRSQLILLWMVQGLINHQTEQHEEPEDAGFDYFEDLISRSFFQKAEIEIGEEHMFMMHDLVHDLARNLSSGECHTTEFTNLSSVSAIVRHASVSSYSSQNIIQFQSAEKPTALRSLLVVHRLINQWGGVGIWLDKDFLHVKIQNDVFACLKCLRALDLSCTDIKALPDSIVGLKLLRYLSLRNTKIQKLPESVCKLYNLQTLDLDYCRRLKELPKGIGNLLNLRHVDLPTMDSSFICIPSGIASLTGLQELAAFNVGTDSSHCSIGELKHLINLSGDLYISGLRNVARGWDAKEANMESKKNIQRLTLDWYVHQSNYKCSHNLNISASKSKSDNGIALPWTQVEEEEAVLKNLRPNKDLVVLDIRQYGGTNFPHWLGDPSFAKLVTVRLFQCNQCKVLPSLGDLQSLKNLMIEGMESLQSIGPEFSGTKSFPALETLKFTWIPELEEWSEAVFPQLTELDIMTCHKLKKVPKCLAPALKKLDISECEKVTELPASESLASLSIAGEFQVEIWTYIASLTQLNSLEISFCNSLTCLPLHNMPSLSSLKIESCSELVSIDCHSCSRTVSAADVASSSSSSSALVKDDTGLHNLVSLEKLKLEECPKLRFSEDEQLPSTLKSIEISGCKSLMDWCLGDKGQSQLPLVPEVFIADFDAEELQEMIKEEMGSEEDMDEEEVDAEDMDED</sequence>
<dbReference type="GeneID" id="120265828"/>
<dbReference type="AlphaFoldDB" id="A0AB40BQP8"/>
<evidence type="ECO:0000259" key="9">
    <source>
        <dbReference type="Pfam" id="PF18052"/>
    </source>
</evidence>
<dbReference type="InterPro" id="IPR056789">
    <property type="entry name" value="LRR_R13L1-DRL21"/>
</dbReference>
<dbReference type="GO" id="GO:0042742">
    <property type="term" value="P:defense response to bacterium"/>
    <property type="evidence" value="ECO:0007669"/>
    <property type="project" value="UniProtKB-ARBA"/>
</dbReference>
<name>A0AB40BQP8_DIOCR</name>
<dbReference type="FunFam" id="3.40.50.300:FF:001091">
    <property type="entry name" value="Probable disease resistance protein At1g61300"/>
    <property type="match status" value="1"/>
</dbReference>
<protein>
    <submittedName>
        <fullName evidence="13">Disease resistance RPP13-like protein 1</fullName>
    </submittedName>
</protein>
<keyword evidence="3" id="KW-0677">Repeat</keyword>
<dbReference type="Pfam" id="PF18052">
    <property type="entry name" value="Rx_N"/>
    <property type="match status" value="1"/>
</dbReference>
<feature type="domain" description="Disease resistance N-terminal" evidence="9">
    <location>
        <begin position="37"/>
        <end position="100"/>
    </location>
</feature>
<dbReference type="GO" id="GO:0043531">
    <property type="term" value="F:ADP binding"/>
    <property type="evidence" value="ECO:0007669"/>
    <property type="project" value="InterPro"/>
</dbReference>
<keyword evidence="6" id="KW-0067">ATP-binding</keyword>
<dbReference type="Pfam" id="PF25019">
    <property type="entry name" value="LRR_R13L1-DRL21"/>
    <property type="match status" value="1"/>
</dbReference>
<dbReference type="InterPro" id="IPR002182">
    <property type="entry name" value="NB-ARC"/>
</dbReference>
<feature type="domain" description="NB-ARC" evidence="8">
    <location>
        <begin position="196"/>
        <end position="361"/>
    </location>
</feature>
<evidence type="ECO:0000256" key="2">
    <source>
        <dbReference type="ARBA" id="ARBA00022614"/>
    </source>
</evidence>
<feature type="domain" description="Disease resistance protein winged helix" evidence="10">
    <location>
        <begin position="451"/>
        <end position="523"/>
    </location>
</feature>
<dbReference type="InterPro" id="IPR058922">
    <property type="entry name" value="WHD_DRP"/>
</dbReference>
<dbReference type="PANTHER" id="PTHR36766">
    <property type="entry name" value="PLANT BROAD-SPECTRUM MILDEW RESISTANCE PROTEIN RPW8"/>
    <property type="match status" value="1"/>
</dbReference>
<evidence type="ECO:0000256" key="7">
    <source>
        <dbReference type="SAM" id="MobiDB-lite"/>
    </source>
</evidence>
<evidence type="ECO:0000313" key="12">
    <source>
        <dbReference type="Proteomes" id="UP001515500"/>
    </source>
</evidence>
<dbReference type="Gene3D" id="1.20.5.4130">
    <property type="match status" value="1"/>
</dbReference>
<dbReference type="Gene3D" id="3.80.10.10">
    <property type="entry name" value="Ribonuclease Inhibitor"/>
    <property type="match status" value="3"/>
</dbReference>
<evidence type="ECO:0000256" key="5">
    <source>
        <dbReference type="ARBA" id="ARBA00022821"/>
    </source>
</evidence>
<evidence type="ECO:0000256" key="6">
    <source>
        <dbReference type="ARBA" id="ARBA00022840"/>
    </source>
</evidence>
<dbReference type="Pfam" id="PF23559">
    <property type="entry name" value="WHD_DRP"/>
    <property type="match status" value="1"/>
</dbReference>
<evidence type="ECO:0000256" key="1">
    <source>
        <dbReference type="ARBA" id="ARBA00008894"/>
    </source>
</evidence>
<dbReference type="Gene3D" id="1.10.8.430">
    <property type="entry name" value="Helical domain of apoptotic protease-activating factors"/>
    <property type="match status" value="1"/>
</dbReference>
<organism evidence="12 13">
    <name type="scientific">Dioscorea cayennensis subsp. rotundata</name>
    <name type="common">White Guinea yam</name>
    <name type="synonym">Dioscorea rotundata</name>
    <dbReference type="NCBI Taxonomy" id="55577"/>
    <lineage>
        <taxon>Eukaryota</taxon>
        <taxon>Viridiplantae</taxon>
        <taxon>Streptophyta</taxon>
        <taxon>Embryophyta</taxon>
        <taxon>Tracheophyta</taxon>
        <taxon>Spermatophyta</taxon>
        <taxon>Magnoliopsida</taxon>
        <taxon>Liliopsida</taxon>
        <taxon>Dioscoreales</taxon>
        <taxon>Dioscoreaceae</taxon>
        <taxon>Dioscorea</taxon>
    </lineage>
</organism>
<keyword evidence="12" id="KW-1185">Reference proteome</keyword>
<dbReference type="Pfam" id="PF13855">
    <property type="entry name" value="LRR_8"/>
    <property type="match status" value="1"/>
</dbReference>
<reference evidence="13" key="1">
    <citation type="submission" date="2025-08" db="UniProtKB">
        <authorList>
            <consortium name="RefSeq"/>
        </authorList>
    </citation>
    <scope>IDENTIFICATION</scope>
</reference>
<feature type="compositionally biased region" description="Acidic residues" evidence="7">
    <location>
        <begin position="1124"/>
        <end position="1142"/>
    </location>
</feature>
<comment type="similarity">
    <text evidence="1">Belongs to the disease resistance NB-LRR family.</text>
</comment>
<proteinExistence type="inferred from homology"/>
<dbReference type="SUPFAM" id="SSF52058">
    <property type="entry name" value="L domain-like"/>
    <property type="match status" value="2"/>
</dbReference>
<evidence type="ECO:0000259" key="11">
    <source>
        <dbReference type="Pfam" id="PF25019"/>
    </source>
</evidence>
<dbReference type="InterPro" id="IPR032675">
    <property type="entry name" value="LRR_dom_sf"/>
</dbReference>
<dbReference type="GO" id="GO:0002758">
    <property type="term" value="P:innate immune response-activating signaling pathway"/>
    <property type="evidence" value="ECO:0007669"/>
    <property type="project" value="UniProtKB-ARBA"/>
</dbReference>
<keyword evidence="4" id="KW-0547">Nucleotide-binding</keyword>
<dbReference type="InterPro" id="IPR036388">
    <property type="entry name" value="WH-like_DNA-bd_sf"/>
</dbReference>
<dbReference type="InterPro" id="IPR041118">
    <property type="entry name" value="Rx_N"/>
</dbReference>
<accession>A0AB40BQP8</accession>
<dbReference type="GO" id="GO:0009626">
    <property type="term" value="P:plant-type hypersensitive response"/>
    <property type="evidence" value="ECO:0007669"/>
    <property type="project" value="UniProtKB-ARBA"/>
</dbReference>
<dbReference type="InterPro" id="IPR027417">
    <property type="entry name" value="P-loop_NTPase"/>
</dbReference>
<dbReference type="InterPro" id="IPR038005">
    <property type="entry name" value="RX-like_CC"/>
</dbReference>
<keyword evidence="2" id="KW-0433">Leucine-rich repeat</keyword>
<feature type="region of interest" description="Disordered" evidence="7">
    <location>
        <begin position="1120"/>
        <end position="1142"/>
    </location>
</feature>
<evidence type="ECO:0000256" key="3">
    <source>
        <dbReference type="ARBA" id="ARBA00022737"/>
    </source>
</evidence>
<dbReference type="PANTHER" id="PTHR36766:SF40">
    <property type="entry name" value="DISEASE RESISTANCE PROTEIN RGA3"/>
    <property type="match status" value="1"/>
</dbReference>
<evidence type="ECO:0000259" key="10">
    <source>
        <dbReference type="Pfam" id="PF23559"/>
    </source>
</evidence>
<dbReference type="InterPro" id="IPR042197">
    <property type="entry name" value="Apaf_helical"/>
</dbReference>
<dbReference type="InterPro" id="IPR001611">
    <property type="entry name" value="Leu-rich_rpt"/>
</dbReference>
<gene>
    <name evidence="13" type="primary">LOC120265828</name>
</gene>
<dbReference type="FunFam" id="1.10.10.10:FF:000322">
    <property type="entry name" value="Probable disease resistance protein At1g63360"/>
    <property type="match status" value="1"/>
</dbReference>
<evidence type="ECO:0000313" key="13">
    <source>
        <dbReference type="RefSeq" id="XP_039129739.1"/>
    </source>
</evidence>
<keyword evidence="5" id="KW-0611">Plant defense</keyword>
<dbReference type="RefSeq" id="XP_039129739.1">
    <property type="nucleotide sequence ID" value="XM_039273805.1"/>
</dbReference>
<dbReference type="GO" id="GO:0005524">
    <property type="term" value="F:ATP binding"/>
    <property type="evidence" value="ECO:0007669"/>
    <property type="project" value="UniProtKB-KW"/>
</dbReference>
<dbReference type="CDD" id="cd14798">
    <property type="entry name" value="RX-CC_like"/>
    <property type="match status" value="1"/>
</dbReference>
<dbReference type="Gene3D" id="1.10.10.10">
    <property type="entry name" value="Winged helix-like DNA-binding domain superfamily/Winged helix DNA-binding domain"/>
    <property type="match status" value="1"/>
</dbReference>
<feature type="domain" description="R13L1/DRL21-like LRR repeat region" evidence="11">
    <location>
        <begin position="723"/>
        <end position="873"/>
    </location>
</feature>
<dbReference type="PRINTS" id="PR00364">
    <property type="entry name" value="DISEASERSIST"/>
</dbReference>
<evidence type="ECO:0000259" key="8">
    <source>
        <dbReference type="Pfam" id="PF00931"/>
    </source>
</evidence>
<dbReference type="Gene3D" id="3.40.50.300">
    <property type="entry name" value="P-loop containing nucleotide triphosphate hydrolases"/>
    <property type="match status" value="1"/>
</dbReference>